<dbReference type="GO" id="GO:0004222">
    <property type="term" value="F:metalloendopeptidase activity"/>
    <property type="evidence" value="ECO:0007669"/>
    <property type="project" value="InterPro"/>
</dbReference>
<dbReference type="OrthoDB" id="3227768at2759"/>
<dbReference type="GO" id="GO:0005615">
    <property type="term" value="C:extracellular space"/>
    <property type="evidence" value="ECO:0007669"/>
    <property type="project" value="InterPro"/>
</dbReference>
<dbReference type="Gene3D" id="1.10.390.10">
    <property type="entry name" value="Neutral Protease Domain 2"/>
    <property type="match status" value="1"/>
</dbReference>
<dbReference type="SUPFAM" id="SSF55486">
    <property type="entry name" value="Metalloproteases ('zincins'), catalytic domain"/>
    <property type="match status" value="1"/>
</dbReference>
<dbReference type="PANTHER" id="PTHR33478:SF1">
    <property type="entry name" value="EXTRACELLULAR METALLOPROTEINASE MEP"/>
    <property type="match status" value="1"/>
</dbReference>
<evidence type="ECO:0000256" key="4">
    <source>
        <dbReference type="ARBA" id="ARBA00022670"/>
    </source>
</evidence>
<protein>
    <recommendedName>
        <fullName evidence="12">Extracellular metalloproteinase</fullName>
        <ecNumber evidence="12">3.4.24.-</ecNumber>
    </recommendedName>
    <alternativeName>
        <fullName evidence="12">Fungalysin</fullName>
    </alternativeName>
</protein>
<dbReference type="Pfam" id="PF02128">
    <property type="entry name" value="Peptidase_M36"/>
    <property type="match status" value="1"/>
</dbReference>
<evidence type="ECO:0000256" key="1">
    <source>
        <dbReference type="ARBA" id="ARBA00004613"/>
    </source>
</evidence>
<keyword evidence="3 12" id="KW-0964">Secreted</keyword>
<dbReference type="PANTHER" id="PTHR33478">
    <property type="entry name" value="EXTRACELLULAR METALLOPROTEINASE MEP"/>
    <property type="match status" value="1"/>
</dbReference>
<dbReference type="InterPro" id="IPR001842">
    <property type="entry name" value="Peptidase_M36"/>
</dbReference>
<dbReference type="InterPro" id="IPR050371">
    <property type="entry name" value="Fungal_virulence_M36"/>
</dbReference>
<evidence type="ECO:0000256" key="6">
    <source>
        <dbReference type="ARBA" id="ARBA00022801"/>
    </source>
</evidence>
<keyword evidence="7 11" id="KW-0862">Zinc</keyword>
<evidence type="ECO:0000256" key="3">
    <source>
        <dbReference type="ARBA" id="ARBA00022525"/>
    </source>
</evidence>
<keyword evidence="4 12" id="KW-0645">Protease</keyword>
<comment type="subcellular location">
    <subcellularLocation>
        <location evidence="1 12">Secreted</location>
    </subcellularLocation>
</comment>
<keyword evidence="6 12" id="KW-0378">Hydrolase</keyword>
<evidence type="ECO:0000256" key="7">
    <source>
        <dbReference type="ARBA" id="ARBA00022833"/>
    </source>
</evidence>
<evidence type="ECO:0000256" key="8">
    <source>
        <dbReference type="ARBA" id="ARBA00023049"/>
    </source>
</evidence>
<evidence type="ECO:0000256" key="11">
    <source>
        <dbReference type="PIRSR" id="PIRSR601842-2"/>
    </source>
</evidence>
<sequence>MANDVVVHELTHGITNRPTGGGTAACLQTLEARGLGEGWSDAVAEHYREMILSFLPDGLNKAALLSLTTAGLRTYPYSIDLFVSPPVYATFWANILHNVYAALVQAHGWSSTAFTDPDTAHDNAVFMRLLFDALSFQPCNPTAFVSARDARIEADDTHYAGAHYRGLGVTAANFVDDASVPAGC</sequence>
<dbReference type="GO" id="GO:0006508">
    <property type="term" value="P:proteolysis"/>
    <property type="evidence" value="ECO:0007669"/>
    <property type="project" value="UniProtKB-KW"/>
</dbReference>
<dbReference type="EC" id="3.4.24.-" evidence="12"/>
<keyword evidence="14" id="KW-1185">Reference proteome</keyword>
<name>A0A4Y7TCN7_COPMI</name>
<feature type="binding site" evidence="11">
    <location>
        <position position="37"/>
    </location>
    <ligand>
        <name>Zn(2+)</name>
        <dbReference type="ChEBI" id="CHEBI:29105"/>
        <note>catalytic</note>
    </ligand>
</feature>
<dbReference type="Proteomes" id="UP000298030">
    <property type="component" value="Unassembled WGS sequence"/>
</dbReference>
<feature type="binding site" evidence="11">
    <location>
        <position position="8"/>
    </location>
    <ligand>
        <name>Zn(2+)</name>
        <dbReference type="ChEBI" id="CHEBI:29105"/>
        <note>catalytic</note>
    </ligand>
</feature>
<comment type="similarity">
    <text evidence="2 12">Belongs to the peptidase M36 family.</text>
</comment>
<comment type="caution">
    <text evidence="13">The sequence shown here is derived from an EMBL/GenBank/DDBJ whole genome shotgun (WGS) entry which is preliminary data.</text>
</comment>
<comment type="cofactor">
    <cofactor evidence="11">
        <name>Zn(2+)</name>
        <dbReference type="ChEBI" id="CHEBI:29105"/>
    </cofactor>
    <text evidence="11">Binds 1 zinc ion per subunit.</text>
</comment>
<feature type="active site" evidence="10">
    <location>
        <position position="9"/>
    </location>
</feature>
<evidence type="ECO:0000256" key="12">
    <source>
        <dbReference type="RuleBase" id="RU364017"/>
    </source>
</evidence>
<evidence type="ECO:0000256" key="10">
    <source>
        <dbReference type="PIRSR" id="PIRSR601842-1"/>
    </source>
</evidence>
<evidence type="ECO:0000256" key="9">
    <source>
        <dbReference type="ARBA" id="ARBA00023145"/>
    </source>
</evidence>
<accession>A0A4Y7TCN7</accession>
<keyword evidence="9 12" id="KW-0865">Zymogen</keyword>
<keyword evidence="5 11" id="KW-0479">Metal-binding</keyword>
<gene>
    <name evidence="13" type="ORF">FA13DRAFT_1754744</name>
</gene>
<feature type="binding site" evidence="11">
    <location>
        <position position="12"/>
    </location>
    <ligand>
        <name>Zn(2+)</name>
        <dbReference type="ChEBI" id="CHEBI:29105"/>
        <note>catalytic</note>
    </ligand>
</feature>
<dbReference type="InterPro" id="IPR027268">
    <property type="entry name" value="Peptidase_M4/M1_CTD_sf"/>
</dbReference>
<evidence type="ECO:0000256" key="2">
    <source>
        <dbReference type="ARBA" id="ARBA00006006"/>
    </source>
</evidence>
<evidence type="ECO:0000256" key="5">
    <source>
        <dbReference type="ARBA" id="ARBA00022723"/>
    </source>
</evidence>
<evidence type="ECO:0000313" key="13">
    <source>
        <dbReference type="EMBL" id="TEB31688.1"/>
    </source>
</evidence>
<reference evidence="13 14" key="1">
    <citation type="journal article" date="2019" name="Nat. Ecol. Evol.">
        <title>Megaphylogeny resolves global patterns of mushroom evolution.</title>
        <authorList>
            <person name="Varga T."/>
            <person name="Krizsan K."/>
            <person name="Foldi C."/>
            <person name="Dima B."/>
            <person name="Sanchez-Garcia M."/>
            <person name="Sanchez-Ramirez S."/>
            <person name="Szollosi G.J."/>
            <person name="Szarkandi J.G."/>
            <person name="Papp V."/>
            <person name="Albert L."/>
            <person name="Andreopoulos W."/>
            <person name="Angelini C."/>
            <person name="Antonin V."/>
            <person name="Barry K.W."/>
            <person name="Bougher N.L."/>
            <person name="Buchanan P."/>
            <person name="Buyck B."/>
            <person name="Bense V."/>
            <person name="Catcheside P."/>
            <person name="Chovatia M."/>
            <person name="Cooper J."/>
            <person name="Damon W."/>
            <person name="Desjardin D."/>
            <person name="Finy P."/>
            <person name="Geml J."/>
            <person name="Haridas S."/>
            <person name="Hughes K."/>
            <person name="Justo A."/>
            <person name="Karasinski D."/>
            <person name="Kautmanova I."/>
            <person name="Kiss B."/>
            <person name="Kocsube S."/>
            <person name="Kotiranta H."/>
            <person name="LaButti K.M."/>
            <person name="Lechner B.E."/>
            <person name="Liimatainen K."/>
            <person name="Lipzen A."/>
            <person name="Lukacs Z."/>
            <person name="Mihaltcheva S."/>
            <person name="Morgado L.N."/>
            <person name="Niskanen T."/>
            <person name="Noordeloos M.E."/>
            <person name="Ohm R.A."/>
            <person name="Ortiz-Santana B."/>
            <person name="Ovrebo C."/>
            <person name="Racz N."/>
            <person name="Riley R."/>
            <person name="Savchenko A."/>
            <person name="Shiryaev A."/>
            <person name="Soop K."/>
            <person name="Spirin V."/>
            <person name="Szebenyi C."/>
            <person name="Tomsovsky M."/>
            <person name="Tulloss R.E."/>
            <person name="Uehling J."/>
            <person name="Grigoriev I.V."/>
            <person name="Vagvolgyi C."/>
            <person name="Papp T."/>
            <person name="Martin F.M."/>
            <person name="Miettinen O."/>
            <person name="Hibbett D.S."/>
            <person name="Nagy L.G."/>
        </authorList>
    </citation>
    <scope>NUCLEOTIDE SEQUENCE [LARGE SCALE GENOMIC DNA]</scope>
    <source>
        <strain evidence="13 14">FP101781</strain>
    </source>
</reference>
<dbReference type="GO" id="GO:0008270">
    <property type="term" value="F:zinc ion binding"/>
    <property type="evidence" value="ECO:0007669"/>
    <property type="project" value="InterPro"/>
</dbReference>
<keyword evidence="8 12" id="KW-0482">Metalloprotease</keyword>
<organism evidence="13 14">
    <name type="scientific">Coprinellus micaceus</name>
    <name type="common">Glistening ink-cap mushroom</name>
    <name type="synonym">Coprinus micaceus</name>
    <dbReference type="NCBI Taxonomy" id="71717"/>
    <lineage>
        <taxon>Eukaryota</taxon>
        <taxon>Fungi</taxon>
        <taxon>Dikarya</taxon>
        <taxon>Basidiomycota</taxon>
        <taxon>Agaricomycotina</taxon>
        <taxon>Agaricomycetes</taxon>
        <taxon>Agaricomycetidae</taxon>
        <taxon>Agaricales</taxon>
        <taxon>Agaricineae</taxon>
        <taxon>Psathyrellaceae</taxon>
        <taxon>Coprinellus</taxon>
    </lineage>
</organism>
<proteinExistence type="inferred from homology"/>
<dbReference type="EMBL" id="QPFP01000018">
    <property type="protein sequence ID" value="TEB31688.1"/>
    <property type="molecule type" value="Genomic_DNA"/>
</dbReference>
<evidence type="ECO:0000313" key="14">
    <source>
        <dbReference type="Proteomes" id="UP000298030"/>
    </source>
</evidence>
<dbReference type="AlphaFoldDB" id="A0A4Y7TCN7"/>